<organism evidence="2 3">
    <name type="scientific">Heyndrickxia coagulans</name>
    <name type="common">Weizmannia coagulans</name>
    <dbReference type="NCBI Taxonomy" id="1398"/>
    <lineage>
        <taxon>Bacteria</taxon>
        <taxon>Bacillati</taxon>
        <taxon>Bacillota</taxon>
        <taxon>Bacilli</taxon>
        <taxon>Bacillales</taxon>
        <taxon>Bacillaceae</taxon>
        <taxon>Heyndrickxia</taxon>
    </lineage>
</organism>
<dbReference type="Proteomes" id="UP000070376">
    <property type="component" value="Unassembled WGS sequence"/>
</dbReference>
<dbReference type="RefSeq" id="WP_061086419.1">
    <property type="nucleotide sequence ID" value="NZ_KQ955790.1"/>
</dbReference>
<name>A0A133L229_HEYCO</name>
<sequence length="260" mass="30233">MGVVKTDKWLRQLYHRPAAICEKFKAHFKGASAAEIYGYLAYHGMYQPENNGAGIVRQLQNLHVWEIAKNEFLCCKKEWDGPDVPIYIFPSDSANLLIQNEFNGKAGLAFKDQSFLFVSPRNSETEIRSLFIHEYNHVCRLTKYPKEEADYVLLDTIILEGLAENAVREKFGHKYVSSWAFSYSNDEMEKIWRQYVYPYRDIQKTKQQHQEILYGSRVYPKMSGYCAGYYLVKQYLEKTGLSVKDVLKTDAKVLAQIDSM</sequence>
<protein>
    <recommendedName>
        <fullName evidence="1">DUF2268 domain-containing protein</fullName>
    </recommendedName>
</protein>
<dbReference type="PATRIC" id="fig|1398.22.peg.224"/>
<dbReference type="InterPro" id="IPR018728">
    <property type="entry name" value="DUF2268"/>
</dbReference>
<evidence type="ECO:0000313" key="2">
    <source>
        <dbReference type="EMBL" id="KWZ85981.1"/>
    </source>
</evidence>
<reference evidence="3" key="1">
    <citation type="submission" date="2016-01" db="EMBL/GenBank/DDBJ databases">
        <authorList>
            <person name="Mitreva M."/>
            <person name="Pepin K.H."/>
            <person name="Mihindukulasuriya K.A."/>
            <person name="Fulton R."/>
            <person name="Fronick C."/>
            <person name="O'Laughlin M."/>
            <person name="Miner T."/>
            <person name="Herter B."/>
            <person name="Rosa B.A."/>
            <person name="Cordes M."/>
            <person name="Tomlinson C."/>
            <person name="Wollam A."/>
            <person name="Palsikar V.B."/>
            <person name="Mardis E.R."/>
            <person name="Wilson R.K."/>
        </authorList>
    </citation>
    <scope>NUCLEOTIDE SEQUENCE [LARGE SCALE GENOMIC DNA]</scope>
    <source>
        <strain evidence="3">GED7749B</strain>
    </source>
</reference>
<feature type="domain" description="DUF2268" evidence="1">
    <location>
        <begin position="64"/>
        <end position="254"/>
    </location>
</feature>
<dbReference type="EMBL" id="LRPN01000008">
    <property type="protein sequence ID" value="KWZ85981.1"/>
    <property type="molecule type" value="Genomic_DNA"/>
</dbReference>
<comment type="caution">
    <text evidence="2">The sequence shown here is derived from an EMBL/GenBank/DDBJ whole genome shotgun (WGS) entry which is preliminary data.</text>
</comment>
<evidence type="ECO:0000259" key="1">
    <source>
        <dbReference type="Pfam" id="PF10026"/>
    </source>
</evidence>
<accession>A0A133L229</accession>
<dbReference type="AlphaFoldDB" id="A0A133L229"/>
<gene>
    <name evidence="2" type="ORF">HMPREF3213_00223</name>
</gene>
<proteinExistence type="predicted"/>
<dbReference type="Pfam" id="PF10026">
    <property type="entry name" value="DUF2268"/>
    <property type="match status" value="1"/>
</dbReference>
<evidence type="ECO:0000313" key="3">
    <source>
        <dbReference type="Proteomes" id="UP000070376"/>
    </source>
</evidence>